<keyword evidence="3" id="KW-0808">Transferase</keyword>
<dbReference type="InterPro" id="IPR018094">
    <property type="entry name" value="Thymidylate_kinase"/>
</dbReference>
<evidence type="ECO:0000256" key="3">
    <source>
        <dbReference type="ARBA" id="ARBA00022679"/>
    </source>
</evidence>
<dbReference type="GO" id="GO:0005829">
    <property type="term" value="C:cytosol"/>
    <property type="evidence" value="ECO:0007669"/>
    <property type="project" value="TreeGrafter"/>
</dbReference>
<proteinExistence type="inferred from homology"/>
<evidence type="ECO:0000256" key="6">
    <source>
        <dbReference type="ARBA" id="ARBA00022777"/>
    </source>
</evidence>
<evidence type="ECO:0000259" key="8">
    <source>
        <dbReference type="Pfam" id="PF02223"/>
    </source>
</evidence>
<dbReference type="Pfam" id="PF02223">
    <property type="entry name" value="Thymidylate_kin"/>
    <property type="match status" value="1"/>
</dbReference>
<sequence length="210" mass="24066">MKKEERGIFVVLEGLDCSGKTTQALLLKEKLEELKLPAEFFRFPTRTGPIGRALHDYLRFGGGVDDHALHLLFSADRWTKAREIEDLLKTGIHVVADRYAHSGFAYSVAKGLDFDWCVQPDKGLPRPDLVLFLDARPENLMLRRNSDQEVFETPEFQAQVYNVYRDNLQDTSWRSIDATQDESIVHQDIVGYFLLNAQDKAITQSPISYF</sequence>
<dbReference type="STRING" id="70415.A0A5S6Q625"/>
<evidence type="ECO:0000256" key="2">
    <source>
        <dbReference type="ARBA" id="ARBA00012980"/>
    </source>
</evidence>
<name>A0A5S6Q625_TRIMR</name>
<accession>A0A5S6Q625</accession>
<reference evidence="10" key="1">
    <citation type="submission" date="2019-12" db="UniProtKB">
        <authorList>
            <consortium name="WormBaseParasite"/>
        </authorList>
    </citation>
    <scope>IDENTIFICATION</scope>
</reference>
<evidence type="ECO:0000313" key="9">
    <source>
        <dbReference type="Proteomes" id="UP000046395"/>
    </source>
</evidence>
<protein>
    <recommendedName>
        <fullName evidence="2">dTMP kinase</fullName>
        <ecNumber evidence="2">2.7.4.9</ecNumber>
    </recommendedName>
</protein>
<keyword evidence="7" id="KW-0067">ATP-binding</keyword>
<dbReference type="InterPro" id="IPR039430">
    <property type="entry name" value="Thymidylate_kin-like_dom"/>
</dbReference>
<dbReference type="GO" id="GO:0005524">
    <property type="term" value="F:ATP binding"/>
    <property type="evidence" value="ECO:0007669"/>
    <property type="project" value="UniProtKB-KW"/>
</dbReference>
<dbReference type="GO" id="GO:0006233">
    <property type="term" value="P:dTDP biosynthetic process"/>
    <property type="evidence" value="ECO:0007669"/>
    <property type="project" value="InterPro"/>
</dbReference>
<dbReference type="GO" id="GO:0006235">
    <property type="term" value="P:dTTP biosynthetic process"/>
    <property type="evidence" value="ECO:0007669"/>
    <property type="project" value="TreeGrafter"/>
</dbReference>
<dbReference type="CDD" id="cd01672">
    <property type="entry name" value="TMPK"/>
    <property type="match status" value="1"/>
</dbReference>
<keyword evidence="4" id="KW-0545">Nucleotide biosynthesis</keyword>
<keyword evidence="9" id="KW-1185">Reference proteome</keyword>
<dbReference type="WBParaSite" id="TMUE_1000002623.1">
    <property type="protein sequence ID" value="TMUE_1000002623.1"/>
    <property type="gene ID" value="WBGene00288149"/>
</dbReference>
<evidence type="ECO:0000256" key="1">
    <source>
        <dbReference type="ARBA" id="ARBA00009776"/>
    </source>
</evidence>
<evidence type="ECO:0000256" key="4">
    <source>
        <dbReference type="ARBA" id="ARBA00022727"/>
    </source>
</evidence>
<dbReference type="GO" id="GO:0004550">
    <property type="term" value="F:nucleoside diphosphate kinase activity"/>
    <property type="evidence" value="ECO:0007669"/>
    <property type="project" value="TreeGrafter"/>
</dbReference>
<evidence type="ECO:0000313" key="10">
    <source>
        <dbReference type="WBParaSite" id="TMUE_1000002623.1"/>
    </source>
</evidence>
<dbReference type="NCBIfam" id="TIGR00041">
    <property type="entry name" value="DTMP_kinase"/>
    <property type="match status" value="1"/>
</dbReference>
<organism evidence="9 10">
    <name type="scientific">Trichuris muris</name>
    <name type="common">Mouse whipworm</name>
    <dbReference type="NCBI Taxonomy" id="70415"/>
    <lineage>
        <taxon>Eukaryota</taxon>
        <taxon>Metazoa</taxon>
        <taxon>Ecdysozoa</taxon>
        <taxon>Nematoda</taxon>
        <taxon>Enoplea</taxon>
        <taxon>Dorylaimia</taxon>
        <taxon>Trichinellida</taxon>
        <taxon>Trichuridae</taxon>
        <taxon>Trichuris</taxon>
    </lineage>
</organism>
<dbReference type="Gene3D" id="3.40.50.300">
    <property type="entry name" value="P-loop containing nucleotide triphosphate hydrolases"/>
    <property type="match status" value="1"/>
</dbReference>
<dbReference type="GO" id="GO:0005634">
    <property type="term" value="C:nucleus"/>
    <property type="evidence" value="ECO:0007669"/>
    <property type="project" value="TreeGrafter"/>
</dbReference>
<dbReference type="InterPro" id="IPR027417">
    <property type="entry name" value="P-loop_NTPase"/>
</dbReference>
<dbReference type="GO" id="GO:0004798">
    <property type="term" value="F:dTMP kinase activity"/>
    <property type="evidence" value="ECO:0007669"/>
    <property type="project" value="UniProtKB-EC"/>
</dbReference>
<evidence type="ECO:0000256" key="5">
    <source>
        <dbReference type="ARBA" id="ARBA00022741"/>
    </source>
</evidence>
<dbReference type="HAMAP" id="MF_00165">
    <property type="entry name" value="Thymidylate_kinase"/>
    <property type="match status" value="1"/>
</dbReference>
<keyword evidence="6" id="KW-0418">Kinase</keyword>
<dbReference type="EC" id="2.7.4.9" evidence="2"/>
<dbReference type="Proteomes" id="UP000046395">
    <property type="component" value="Unassembled WGS sequence"/>
</dbReference>
<dbReference type="SUPFAM" id="SSF52540">
    <property type="entry name" value="P-loop containing nucleoside triphosphate hydrolases"/>
    <property type="match status" value="1"/>
</dbReference>
<feature type="domain" description="Thymidylate kinase-like" evidence="8">
    <location>
        <begin position="12"/>
        <end position="189"/>
    </location>
</feature>
<evidence type="ECO:0000256" key="7">
    <source>
        <dbReference type="ARBA" id="ARBA00022840"/>
    </source>
</evidence>
<dbReference type="GO" id="GO:0006227">
    <property type="term" value="P:dUDP biosynthetic process"/>
    <property type="evidence" value="ECO:0007669"/>
    <property type="project" value="TreeGrafter"/>
</dbReference>
<dbReference type="AlphaFoldDB" id="A0A5S6Q625"/>
<dbReference type="PANTHER" id="PTHR10344">
    <property type="entry name" value="THYMIDYLATE KINASE"/>
    <property type="match status" value="1"/>
</dbReference>
<keyword evidence="5" id="KW-0547">Nucleotide-binding</keyword>
<comment type="similarity">
    <text evidence="1">Belongs to the thymidylate kinase family.</text>
</comment>
<dbReference type="PANTHER" id="PTHR10344:SF1">
    <property type="entry name" value="THYMIDYLATE KINASE"/>
    <property type="match status" value="1"/>
</dbReference>
<dbReference type="GO" id="GO:0005739">
    <property type="term" value="C:mitochondrion"/>
    <property type="evidence" value="ECO:0007669"/>
    <property type="project" value="TreeGrafter"/>
</dbReference>